<organism evidence="4 5">
    <name type="scientific">Volvox reticuliferus</name>
    <dbReference type="NCBI Taxonomy" id="1737510"/>
    <lineage>
        <taxon>Eukaryota</taxon>
        <taxon>Viridiplantae</taxon>
        <taxon>Chlorophyta</taxon>
        <taxon>core chlorophytes</taxon>
        <taxon>Chlorophyceae</taxon>
        <taxon>CS clade</taxon>
        <taxon>Chlamydomonadales</taxon>
        <taxon>Volvocaceae</taxon>
        <taxon>Volvox</taxon>
    </lineage>
</organism>
<dbReference type="AlphaFoldDB" id="A0A8J4D3R0"/>
<feature type="compositionally biased region" description="Polar residues" evidence="2">
    <location>
        <begin position="630"/>
        <end position="639"/>
    </location>
</feature>
<feature type="compositionally biased region" description="Acidic residues" evidence="2">
    <location>
        <begin position="472"/>
        <end position="488"/>
    </location>
</feature>
<proteinExistence type="inferred from homology"/>
<feature type="region of interest" description="Disordered" evidence="2">
    <location>
        <begin position="74"/>
        <end position="103"/>
    </location>
</feature>
<dbReference type="EMBL" id="BNCQ01000001">
    <property type="protein sequence ID" value="GIL94404.1"/>
    <property type="molecule type" value="Genomic_DNA"/>
</dbReference>
<feature type="compositionally biased region" description="Acidic residues" evidence="2">
    <location>
        <begin position="84"/>
        <end position="103"/>
    </location>
</feature>
<reference evidence="4" key="1">
    <citation type="journal article" date="2021" name="Proc. Natl. Acad. Sci. U.S.A.">
        <title>Three genomes in the algal genus Volvox reveal the fate of a haploid sex-determining region after a transition to homothallism.</title>
        <authorList>
            <person name="Yamamoto K."/>
            <person name="Hamaji T."/>
            <person name="Kawai-Toyooka H."/>
            <person name="Matsuzaki R."/>
            <person name="Takahashi F."/>
            <person name="Nishimura Y."/>
            <person name="Kawachi M."/>
            <person name="Noguchi H."/>
            <person name="Minakuchi Y."/>
            <person name="Umen J.G."/>
            <person name="Toyoda A."/>
            <person name="Nozaki H."/>
        </authorList>
    </citation>
    <scope>NUCLEOTIDE SEQUENCE</scope>
    <source>
        <strain evidence="4">NIES-3785</strain>
    </source>
</reference>
<dbReference type="GO" id="GO:0000447">
    <property type="term" value="P:endonucleolytic cleavage in ITS1 to separate SSU-rRNA from 5.8S rRNA and LSU-rRNA from tricistronic rRNA transcript (SSU-rRNA, 5.8S rRNA, LSU-rRNA)"/>
    <property type="evidence" value="ECO:0007669"/>
    <property type="project" value="TreeGrafter"/>
</dbReference>
<evidence type="ECO:0000259" key="3">
    <source>
        <dbReference type="Pfam" id="PF12936"/>
    </source>
</evidence>
<dbReference type="InterPro" id="IPR024626">
    <property type="entry name" value="Kri1-like_C"/>
</dbReference>
<dbReference type="Pfam" id="PF05178">
    <property type="entry name" value="Kri1"/>
    <property type="match status" value="1"/>
</dbReference>
<dbReference type="InterPro" id="IPR018034">
    <property type="entry name" value="Kri1"/>
</dbReference>
<dbReference type="Proteomes" id="UP000722791">
    <property type="component" value="Unassembled WGS sequence"/>
</dbReference>
<gene>
    <name evidence="4" type="ORF">Vretimale_611</name>
</gene>
<evidence type="ECO:0000313" key="5">
    <source>
        <dbReference type="Proteomes" id="UP000722791"/>
    </source>
</evidence>
<feature type="domain" description="Kri1-like C-terminal" evidence="3">
    <location>
        <begin position="532"/>
        <end position="602"/>
    </location>
</feature>
<comment type="caution">
    <text evidence="4">The sequence shown here is derived from an EMBL/GenBank/DDBJ whole genome shotgun (WGS) entry which is preliminary data.</text>
</comment>
<feature type="compositionally biased region" description="Basic residues" evidence="2">
    <location>
        <begin position="619"/>
        <end position="629"/>
    </location>
</feature>
<protein>
    <recommendedName>
        <fullName evidence="3">Kri1-like C-terminal domain-containing protein</fullName>
    </recommendedName>
</protein>
<feature type="compositionally biased region" description="Basic and acidic residues" evidence="2">
    <location>
        <begin position="769"/>
        <end position="778"/>
    </location>
</feature>
<comment type="similarity">
    <text evidence="1">Belongs to the KRI1 family.</text>
</comment>
<feature type="region of interest" description="Disordered" evidence="2">
    <location>
        <begin position="470"/>
        <end position="493"/>
    </location>
</feature>
<dbReference type="GO" id="GO:0005730">
    <property type="term" value="C:nucleolus"/>
    <property type="evidence" value="ECO:0007669"/>
    <property type="project" value="TreeGrafter"/>
</dbReference>
<evidence type="ECO:0000256" key="2">
    <source>
        <dbReference type="SAM" id="MobiDB-lite"/>
    </source>
</evidence>
<feature type="region of interest" description="Disordered" evidence="2">
    <location>
        <begin position="168"/>
        <end position="201"/>
    </location>
</feature>
<feature type="region of interest" description="Disordered" evidence="2">
    <location>
        <begin position="213"/>
        <end position="267"/>
    </location>
</feature>
<dbReference type="PANTHER" id="PTHR14490">
    <property type="entry name" value="ZINC FINGER, ZZ TYPE"/>
    <property type="match status" value="1"/>
</dbReference>
<feature type="compositionally biased region" description="Basic residues" evidence="2">
    <location>
        <begin position="790"/>
        <end position="804"/>
    </location>
</feature>
<evidence type="ECO:0000256" key="1">
    <source>
        <dbReference type="ARBA" id="ARBA00007473"/>
    </source>
</evidence>
<evidence type="ECO:0000313" key="4">
    <source>
        <dbReference type="EMBL" id="GIL94404.1"/>
    </source>
</evidence>
<name>A0A8J4D3R0_9CHLO</name>
<dbReference type="Pfam" id="PF12936">
    <property type="entry name" value="Kri1_C"/>
    <property type="match status" value="1"/>
</dbReference>
<feature type="region of interest" description="Disordered" evidence="2">
    <location>
        <begin position="618"/>
        <end position="814"/>
    </location>
</feature>
<accession>A0A8J4D3R0</accession>
<feature type="region of interest" description="Disordered" evidence="2">
    <location>
        <begin position="361"/>
        <end position="394"/>
    </location>
</feature>
<sequence>MPHALKYVSVTDISVRPRYKFGPTVFGAPTAADRCCCPSILQHNKRREELHRLQSKYPEEAEILARKIAREAAKAAGETLPADDSNEDSSDDEEEDAGDIPDEVEAKIFDTLLRIRSQDPSIYQKDVHFFTEDDNETEDGLAGDKPAAVKKAKPMYLKDMIAKQALDYEAGGDSSDDEEARREQGRVNRGHPKAYDQEQEALRKAFLEAAVEAEGEGAGDMDGVLHLRSISQAADADGEEDADNSADQGGAHQGKATKGSKKHGKSGDQFQKQLIEAYFGSEAELNPDDMFLKEYIMNKGWVDRDDDYIPSYREVIGDDCDEGTTGEDIDADEDEKYLREVDAFEAKYNFRYEEPGADRIITHPRNIEDTVRKPDDKRKRQRDAKKQRLEEAADAAREEVKRLKNLKKQEIESKLDKLRNVAGAAAPAAASLDEILEGDFDPEEWDKKMGAAFDDDYYAVEEDLGDLKDDLDLLGEDMDGDEDDDDGGGDGMVRFRTLQRKIKEVDALHEGPEGGEEAMAPDSEAAAQQRAELQRLLEEYYKLDYEDNVGGIKTRFRYKEVPASTFGLSVDEILRLDDKALNQVVGIKRLAPYRDDLNKLRPNYKALEMIKGEISNFKGQRRQSTKRQWQKGSGASRQGGQWWREESGGGGGGTAATCAGPRKAGMKAGVEPVDGSKGQARASCRGNAVGSGPSSDAATINLEPRKKRKQMGGPSESGRSGAEGGAKRQKAESHELDPKQARLASYAVPTLRKELWGGMAGDKKKRKGNKQDQVRQGDAEAPPTDGLSRAQRKNLKRSQKRASKRTAEAGADGQ</sequence>
<dbReference type="GO" id="GO:0030686">
    <property type="term" value="C:90S preribosome"/>
    <property type="evidence" value="ECO:0007669"/>
    <property type="project" value="TreeGrafter"/>
</dbReference>
<feature type="compositionally biased region" description="Basic and acidic residues" evidence="2">
    <location>
        <begin position="725"/>
        <end position="740"/>
    </location>
</feature>
<dbReference type="PANTHER" id="PTHR14490:SF5">
    <property type="entry name" value="PROTEIN KRI1 HOMOLOG"/>
    <property type="match status" value="1"/>
</dbReference>